<dbReference type="CDD" id="cd01166">
    <property type="entry name" value="KdgK"/>
    <property type="match status" value="1"/>
</dbReference>
<proteinExistence type="predicted"/>
<feature type="region of interest" description="Disordered" evidence="3">
    <location>
        <begin position="317"/>
        <end position="337"/>
    </location>
</feature>
<comment type="caution">
    <text evidence="5">The sequence shown here is derived from an EMBL/GenBank/DDBJ whole genome shotgun (WGS) entry which is preliminary data.</text>
</comment>
<name>A0ABP5V178_9ACTN</name>
<organism evidence="5 6">
    <name type="scientific">Dactylosporangium salmoneum</name>
    <dbReference type="NCBI Taxonomy" id="53361"/>
    <lineage>
        <taxon>Bacteria</taxon>
        <taxon>Bacillati</taxon>
        <taxon>Actinomycetota</taxon>
        <taxon>Actinomycetes</taxon>
        <taxon>Micromonosporales</taxon>
        <taxon>Micromonosporaceae</taxon>
        <taxon>Dactylosporangium</taxon>
    </lineage>
</organism>
<evidence type="ECO:0000259" key="4">
    <source>
        <dbReference type="Pfam" id="PF00294"/>
    </source>
</evidence>
<gene>
    <name evidence="5" type="ORF">GCM10010170_101490</name>
</gene>
<dbReference type="Proteomes" id="UP001501444">
    <property type="component" value="Unassembled WGS sequence"/>
</dbReference>
<dbReference type="GO" id="GO:0016301">
    <property type="term" value="F:kinase activity"/>
    <property type="evidence" value="ECO:0007669"/>
    <property type="project" value="UniProtKB-KW"/>
</dbReference>
<keyword evidence="2 5" id="KW-0418">Kinase</keyword>
<dbReference type="InterPro" id="IPR011611">
    <property type="entry name" value="PfkB_dom"/>
</dbReference>
<evidence type="ECO:0000256" key="3">
    <source>
        <dbReference type="SAM" id="MobiDB-lite"/>
    </source>
</evidence>
<dbReference type="PANTHER" id="PTHR10584">
    <property type="entry name" value="SUGAR KINASE"/>
    <property type="match status" value="1"/>
</dbReference>
<reference evidence="6" key="1">
    <citation type="journal article" date="2019" name="Int. J. Syst. Evol. Microbiol.">
        <title>The Global Catalogue of Microorganisms (GCM) 10K type strain sequencing project: providing services to taxonomists for standard genome sequencing and annotation.</title>
        <authorList>
            <consortium name="The Broad Institute Genomics Platform"/>
            <consortium name="The Broad Institute Genome Sequencing Center for Infectious Disease"/>
            <person name="Wu L."/>
            <person name="Ma J."/>
        </authorList>
    </citation>
    <scope>NUCLEOTIDE SEQUENCE [LARGE SCALE GENOMIC DNA]</scope>
    <source>
        <strain evidence="6">JCM 3272</strain>
    </source>
</reference>
<dbReference type="RefSeq" id="WP_344619938.1">
    <property type="nucleotide sequence ID" value="NZ_BAAARV010000120.1"/>
</dbReference>
<accession>A0ABP5V178</accession>
<evidence type="ECO:0000256" key="1">
    <source>
        <dbReference type="ARBA" id="ARBA00022679"/>
    </source>
</evidence>
<sequence length="337" mass="34747">MTLGNPASEARRVLCLGAYILDILGRPISRLPDTQNSQLIEEIRLTVAGTAGGTAVDLARLGIPTSAAGALGDDAAGRFVRTLLDEAGVDTRWLATLADVQTSCTMLPIAPDGSRPAWHVRGANARFGAEHLPWAELDEFAAVHVGGVNALPGFDGDTCVQLMAAAKQAGCIVTADCLGVKRADAADLLGRYLPYVDVFLPNDLEALKITGADRVSDAAAVFRDMGAGAVVVTTGADGCVVADSRGVWRIPAYDVPVVDSTGCGDAFSAGVLAGLVSGWDLERCVNFGNAAAALTVQALGSDGGRLSAERVTAALSGPRRSFTDGSPGEQGVQQCRR</sequence>
<dbReference type="Pfam" id="PF00294">
    <property type="entry name" value="PfkB"/>
    <property type="match status" value="1"/>
</dbReference>
<dbReference type="EMBL" id="BAAARV010000120">
    <property type="protein sequence ID" value="GAA2389738.1"/>
    <property type="molecule type" value="Genomic_DNA"/>
</dbReference>
<dbReference type="SUPFAM" id="SSF53613">
    <property type="entry name" value="Ribokinase-like"/>
    <property type="match status" value="1"/>
</dbReference>
<keyword evidence="1" id="KW-0808">Transferase</keyword>
<dbReference type="InterPro" id="IPR029056">
    <property type="entry name" value="Ribokinase-like"/>
</dbReference>
<evidence type="ECO:0000313" key="5">
    <source>
        <dbReference type="EMBL" id="GAA2389738.1"/>
    </source>
</evidence>
<evidence type="ECO:0000313" key="6">
    <source>
        <dbReference type="Proteomes" id="UP001501444"/>
    </source>
</evidence>
<evidence type="ECO:0000256" key="2">
    <source>
        <dbReference type="ARBA" id="ARBA00022777"/>
    </source>
</evidence>
<feature type="domain" description="Carbohydrate kinase PfkB" evidence="4">
    <location>
        <begin position="12"/>
        <end position="301"/>
    </location>
</feature>
<protein>
    <submittedName>
        <fullName evidence="5">Sugar kinase</fullName>
    </submittedName>
</protein>
<dbReference type="PANTHER" id="PTHR10584:SF166">
    <property type="entry name" value="RIBOKINASE"/>
    <property type="match status" value="1"/>
</dbReference>
<dbReference type="Gene3D" id="3.40.1190.20">
    <property type="match status" value="1"/>
</dbReference>
<keyword evidence="6" id="KW-1185">Reference proteome</keyword>